<reference evidence="13" key="1">
    <citation type="submission" date="2016-01" db="EMBL/GenBank/DDBJ databases">
        <authorList>
            <person name="Peeters C."/>
        </authorList>
    </citation>
    <scope>NUCLEOTIDE SEQUENCE [LARGE SCALE GENOMIC DNA]</scope>
    <source>
        <strain evidence="13">LMG 29323</strain>
    </source>
</reference>
<dbReference type="InterPro" id="IPR003594">
    <property type="entry name" value="HATPase_dom"/>
</dbReference>
<dbReference type="InterPro" id="IPR004358">
    <property type="entry name" value="Sig_transdc_His_kin-like_C"/>
</dbReference>
<keyword evidence="10 11" id="KW-0472">Membrane</keyword>
<keyword evidence="4" id="KW-0597">Phosphoprotein</keyword>
<comment type="catalytic activity">
    <reaction evidence="1">
        <text>ATP + protein L-histidine = ADP + protein N-phospho-L-histidine.</text>
        <dbReference type="EC" id="2.7.13.3"/>
    </reaction>
</comment>
<keyword evidence="7 13" id="KW-0418">Kinase</keyword>
<sequence length="427" mass="45914">MTRSLQFRLSAWLSMLIVAFATIGGAIAFKVAFHEANELQDGQLLQISALVTPATLDVMKREALANVAGADHESRLVIQTIDEPKPLAVPAALPDGLQSAIVGGVSWRLVVKTLPHGARVVIGQQTVGRDEIARNSALATVMPFAALAIVLIAALHLILRHMFRPLAAISVDLDTRPEHDLSPLSSATLPSEIVPFVVAINRLLARVETSFALQRRFVADAAHELRSPLTALSLQVERLNECELSDGARERLGAVRRGLARSRSLLTQLLTLARLQNRASAEISNLRVQEVFRNILEDLMPLAEAKAIDIGVSSVQDVYVDAPQADLTIMIKNLVDNAIRYTPQGGRVDLSTGTTAGKPWIRIEDTGPGIAPEERSRVFDPFYRVLGSEVDGSGLGLSIVGTIAQRIGAHVTLGSAAPRGLVVLVTL</sequence>
<dbReference type="CDD" id="cd00075">
    <property type="entry name" value="HATPase"/>
    <property type="match status" value="1"/>
</dbReference>
<dbReference type="PANTHER" id="PTHR45436">
    <property type="entry name" value="SENSOR HISTIDINE KINASE YKOH"/>
    <property type="match status" value="1"/>
</dbReference>
<dbReference type="PANTHER" id="PTHR45436:SF15">
    <property type="entry name" value="SENSOR HISTIDINE KINASE CUSS"/>
    <property type="match status" value="1"/>
</dbReference>
<dbReference type="Pfam" id="PF02518">
    <property type="entry name" value="HATPase_c"/>
    <property type="match status" value="1"/>
</dbReference>
<keyword evidence="5" id="KW-0808">Transferase</keyword>
<accession>A0A158BPG0</accession>
<evidence type="ECO:0000256" key="10">
    <source>
        <dbReference type="ARBA" id="ARBA00023136"/>
    </source>
</evidence>
<dbReference type="GO" id="GO:0000155">
    <property type="term" value="F:phosphorelay sensor kinase activity"/>
    <property type="evidence" value="ECO:0007669"/>
    <property type="project" value="InterPro"/>
</dbReference>
<comment type="subcellular location">
    <subcellularLocation>
        <location evidence="2">Membrane</location>
        <topology evidence="2">Multi-pass membrane protein</topology>
    </subcellularLocation>
</comment>
<dbReference type="SMART" id="SM00388">
    <property type="entry name" value="HisKA"/>
    <property type="match status" value="1"/>
</dbReference>
<proteinExistence type="predicted"/>
<evidence type="ECO:0000256" key="6">
    <source>
        <dbReference type="ARBA" id="ARBA00022692"/>
    </source>
</evidence>
<dbReference type="PRINTS" id="PR00344">
    <property type="entry name" value="BCTRLSENSOR"/>
</dbReference>
<evidence type="ECO:0000256" key="5">
    <source>
        <dbReference type="ARBA" id="ARBA00022679"/>
    </source>
</evidence>
<keyword evidence="14" id="KW-1185">Reference proteome</keyword>
<evidence type="ECO:0000256" key="11">
    <source>
        <dbReference type="SAM" id="Phobius"/>
    </source>
</evidence>
<dbReference type="STRING" id="1777141.AWB80_03876"/>
<organism evidence="13 14">
    <name type="scientific">Caballeronia pedi</name>
    <dbReference type="NCBI Taxonomy" id="1777141"/>
    <lineage>
        <taxon>Bacteria</taxon>
        <taxon>Pseudomonadati</taxon>
        <taxon>Pseudomonadota</taxon>
        <taxon>Betaproteobacteria</taxon>
        <taxon>Burkholderiales</taxon>
        <taxon>Burkholderiaceae</taxon>
        <taxon>Caballeronia</taxon>
    </lineage>
</organism>
<dbReference type="InterPro" id="IPR050428">
    <property type="entry name" value="TCS_sensor_his_kinase"/>
</dbReference>
<gene>
    <name evidence="13" type="ORF">AWB80_03876</name>
</gene>
<comment type="caution">
    <text evidence="13">The sequence shown here is derived from an EMBL/GenBank/DDBJ whole genome shotgun (WGS) entry which is preliminary data.</text>
</comment>
<evidence type="ECO:0000256" key="2">
    <source>
        <dbReference type="ARBA" id="ARBA00004141"/>
    </source>
</evidence>
<evidence type="ECO:0000256" key="1">
    <source>
        <dbReference type="ARBA" id="ARBA00000085"/>
    </source>
</evidence>
<evidence type="ECO:0000256" key="7">
    <source>
        <dbReference type="ARBA" id="ARBA00022777"/>
    </source>
</evidence>
<dbReference type="InterPro" id="IPR036097">
    <property type="entry name" value="HisK_dim/P_sf"/>
</dbReference>
<protein>
    <recommendedName>
        <fullName evidence="3">histidine kinase</fullName>
        <ecNumber evidence="3">2.7.13.3</ecNumber>
    </recommendedName>
</protein>
<dbReference type="OrthoDB" id="8554694at2"/>
<dbReference type="GO" id="GO:0005886">
    <property type="term" value="C:plasma membrane"/>
    <property type="evidence" value="ECO:0007669"/>
    <property type="project" value="TreeGrafter"/>
</dbReference>
<evidence type="ECO:0000256" key="8">
    <source>
        <dbReference type="ARBA" id="ARBA00022989"/>
    </source>
</evidence>
<evidence type="ECO:0000313" key="13">
    <source>
        <dbReference type="EMBL" id="SAK71901.1"/>
    </source>
</evidence>
<evidence type="ECO:0000256" key="4">
    <source>
        <dbReference type="ARBA" id="ARBA00022553"/>
    </source>
</evidence>
<dbReference type="SUPFAM" id="SSF47384">
    <property type="entry name" value="Homodimeric domain of signal transducing histidine kinase"/>
    <property type="match status" value="1"/>
</dbReference>
<dbReference type="SUPFAM" id="SSF55874">
    <property type="entry name" value="ATPase domain of HSP90 chaperone/DNA topoisomerase II/histidine kinase"/>
    <property type="match status" value="1"/>
</dbReference>
<dbReference type="RefSeq" id="WP_061176294.1">
    <property type="nucleotide sequence ID" value="NZ_FCOE02000012.1"/>
</dbReference>
<dbReference type="Gene3D" id="1.10.287.130">
    <property type="match status" value="1"/>
</dbReference>
<feature type="domain" description="Histidine kinase" evidence="12">
    <location>
        <begin position="220"/>
        <end position="427"/>
    </location>
</feature>
<feature type="transmembrane region" description="Helical" evidence="11">
    <location>
        <begin position="137"/>
        <end position="159"/>
    </location>
</feature>
<keyword evidence="9" id="KW-0902">Two-component regulatory system</keyword>
<dbReference type="InterPro" id="IPR005467">
    <property type="entry name" value="His_kinase_dom"/>
</dbReference>
<dbReference type="AlphaFoldDB" id="A0A158BPG0"/>
<dbReference type="InterPro" id="IPR036890">
    <property type="entry name" value="HATPase_C_sf"/>
</dbReference>
<dbReference type="CDD" id="cd00082">
    <property type="entry name" value="HisKA"/>
    <property type="match status" value="1"/>
</dbReference>
<dbReference type="EMBL" id="FCOE02000012">
    <property type="protein sequence ID" value="SAK71901.1"/>
    <property type="molecule type" value="Genomic_DNA"/>
</dbReference>
<dbReference type="PROSITE" id="PS50109">
    <property type="entry name" value="HIS_KIN"/>
    <property type="match status" value="1"/>
</dbReference>
<dbReference type="EC" id="2.7.13.3" evidence="3"/>
<dbReference type="SMART" id="SM00387">
    <property type="entry name" value="HATPase_c"/>
    <property type="match status" value="1"/>
</dbReference>
<evidence type="ECO:0000313" key="14">
    <source>
        <dbReference type="Proteomes" id="UP000054911"/>
    </source>
</evidence>
<evidence type="ECO:0000256" key="9">
    <source>
        <dbReference type="ARBA" id="ARBA00023012"/>
    </source>
</evidence>
<evidence type="ECO:0000259" key="12">
    <source>
        <dbReference type="PROSITE" id="PS50109"/>
    </source>
</evidence>
<keyword evidence="6 11" id="KW-0812">Transmembrane</keyword>
<evidence type="ECO:0000256" key="3">
    <source>
        <dbReference type="ARBA" id="ARBA00012438"/>
    </source>
</evidence>
<dbReference type="Pfam" id="PF00512">
    <property type="entry name" value="HisKA"/>
    <property type="match status" value="1"/>
</dbReference>
<dbReference type="Proteomes" id="UP000054911">
    <property type="component" value="Unassembled WGS sequence"/>
</dbReference>
<dbReference type="Gene3D" id="3.30.565.10">
    <property type="entry name" value="Histidine kinase-like ATPase, C-terminal domain"/>
    <property type="match status" value="1"/>
</dbReference>
<dbReference type="InterPro" id="IPR003661">
    <property type="entry name" value="HisK_dim/P_dom"/>
</dbReference>
<keyword evidence="8 11" id="KW-1133">Transmembrane helix</keyword>
<name>A0A158BPG0_9BURK</name>